<dbReference type="CDD" id="cd00984">
    <property type="entry name" value="DnaB_C"/>
    <property type="match status" value="1"/>
</dbReference>
<dbReference type="GO" id="GO:0003678">
    <property type="term" value="F:DNA helicase activity"/>
    <property type="evidence" value="ECO:0007669"/>
    <property type="project" value="UniProtKB-EC"/>
</dbReference>
<evidence type="ECO:0000256" key="10">
    <source>
        <dbReference type="ARBA" id="ARBA00048954"/>
    </source>
</evidence>
<comment type="caution">
    <text evidence="14">The sequence shown here is derived from an EMBL/GenBank/DDBJ whole genome shotgun (WGS) entry which is preliminary data.</text>
</comment>
<dbReference type="Pfam" id="PF03796">
    <property type="entry name" value="DnaB_C"/>
    <property type="match status" value="1"/>
</dbReference>
<keyword evidence="3 12" id="KW-0235">DNA replication</keyword>
<evidence type="ECO:0000256" key="11">
    <source>
        <dbReference type="NCBIfam" id="TIGR00665"/>
    </source>
</evidence>
<evidence type="ECO:0000259" key="13">
    <source>
        <dbReference type="PROSITE" id="PS51199"/>
    </source>
</evidence>
<dbReference type="SUPFAM" id="SSF48024">
    <property type="entry name" value="N-terminal domain of DnaB helicase"/>
    <property type="match status" value="1"/>
</dbReference>
<evidence type="ECO:0000256" key="2">
    <source>
        <dbReference type="ARBA" id="ARBA00022515"/>
    </source>
</evidence>
<keyword evidence="15" id="KW-1185">Reference proteome</keyword>
<dbReference type="PANTHER" id="PTHR30153">
    <property type="entry name" value="REPLICATIVE DNA HELICASE DNAB"/>
    <property type="match status" value="1"/>
</dbReference>
<evidence type="ECO:0000256" key="8">
    <source>
        <dbReference type="ARBA" id="ARBA00023125"/>
    </source>
</evidence>
<dbReference type="Pfam" id="PF00772">
    <property type="entry name" value="DnaB"/>
    <property type="match status" value="1"/>
</dbReference>
<dbReference type="InterPro" id="IPR027417">
    <property type="entry name" value="P-loop_NTPase"/>
</dbReference>
<dbReference type="NCBIfam" id="TIGR00665">
    <property type="entry name" value="DnaB"/>
    <property type="match status" value="1"/>
</dbReference>
<dbReference type="Gene3D" id="3.40.50.300">
    <property type="entry name" value="P-loop containing nucleotide triphosphate hydrolases"/>
    <property type="match status" value="1"/>
</dbReference>
<evidence type="ECO:0000256" key="12">
    <source>
        <dbReference type="RuleBase" id="RU362085"/>
    </source>
</evidence>
<comment type="catalytic activity">
    <reaction evidence="10 12">
        <text>ATP + H2O = ADP + phosphate + H(+)</text>
        <dbReference type="Rhea" id="RHEA:13065"/>
        <dbReference type="ChEBI" id="CHEBI:15377"/>
        <dbReference type="ChEBI" id="CHEBI:15378"/>
        <dbReference type="ChEBI" id="CHEBI:30616"/>
        <dbReference type="ChEBI" id="CHEBI:43474"/>
        <dbReference type="ChEBI" id="CHEBI:456216"/>
        <dbReference type="EC" id="5.6.2.3"/>
    </reaction>
</comment>
<keyword evidence="8 12" id="KW-0238">DNA-binding</keyword>
<evidence type="ECO:0000256" key="7">
    <source>
        <dbReference type="ARBA" id="ARBA00022840"/>
    </source>
</evidence>
<dbReference type="PANTHER" id="PTHR30153:SF2">
    <property type="entry name" value="REPLICATIVE DNA HELICASE"/>
    <property type="match status" value="1"/>
</dbReference>
<evidence type="ECO:0000256" key="5">
    <source>
        <dbReference type="ARBA" id="ARBA00022801"/>
    </source>
</evidence>
<dbReference type="InterPro" id="IPR007692">
    <property type="entry name" value="DNA_helicase_DnaB"/>
</dbReference>
<gene>
    <name evidence="14" type="primary">dnaB</name>
    <name evidence="14" type="ORF">FEF22_000330</name>
</gene>
<organism evidence="14 15">
    <name type="scientific">Texas Phoenix palm phytoplasma</name>
    <dbReference type="NCBI Taxonomy" id="176709"/>
    <lineage>
        <taxon>Bacteria</taxon>
        <taxon>Bacillati</taxon>
        <taxon>Mycoplasmatota</taxon>
        <taxon>Mollicutes</taxon>
        <taxon>Acholeplasmatales</taxon>
        <taxon>Acholeplasmataceae</taxon>
        <taxon>Candidatus Phytoplasma</taxon>
        <taxon>16SrIV (Coconut lethal yellows group)</taxon>
    </lineage>
</organism>
<dbReference type="SUPFAM" id="SSF52540">
    <property type="entry name" value="P-loop containing nucleoside triphosphate hydrolases"/>
    <property type="match status" value="1"/>
</dbReference>
<sequence length="461" mass="53376">MNEKNEKNIKLPYFLEAEQSILGIIFLDPKQIMNIEGKLETEDFFSLEHQFIYNSMKELFKNNKEIDYYSVSVFLKKKKQKIEGGIQYLIDLCNIVPSFYHLDTYISFVREASLKREVIKVASDIVYDGINNQDLDSQNFLNNAEEKIFQIAQKKKTSKFISIPNLLKSVREKTISNIRDHKLIGLSTGYQNLDDITLGFKPEELIILAARPSMGKSSFMMNLAVNIARRNKNNQAYVAIFSLEMSNEQLGTRILSSHSLIPHKNIQLGFLNENQISLLNASSKELENLNIYFDDSSSVNIIDIRTQCRLLKNQNKLDIVIIDYLQLIRKSNKMSNQSFYNRQEEVSDISKSLKQMARELKVPVLALSQLSREVEKREEKRPILSDLRESGSIEQDADIVMFLYRKEYYNNNKNINTTTNTDLSGNTELIISKNRQGVTGIKKFNFDSNCLIFREIDNFLE</sequence>
<dbReference type="InterPro" id="IPR016136">
    <property type="entry name" value="DNA_helicase_N/primase_C"/>
</dbReference>
<evidence type="ECO:0000256" key="3">
    <source>
        <dbReference type="ARBA" id="ARBA00022705"/>
    </source>
</evidence>
<evidence type="ECO:0000256" key="9">
    <source>
        <dbReference type="ARBA" id="ARBA00023235"/>
    </source>
</evidence>
<evidence type="ECO:0000313" key="15">
    <source>
        <dbReference type="Proteomes" id="UP001192346"/>
    </source>
</evidence>
<dbReference type="Gene3D" id="1.10.860.10">
    <property type="entry name" value="DNAb Helicase, Chain A"/>
    <property type="match status" value="1"/>
</dbReference>
<keyword evidence="6 12" id="KW-0347">Helicase</keyword>
<evidence type="ECO:0000313" key="14">
    <source>
        <dbReference type="EMBL" id="MBP3059236.1"/>
    </source>
</evidence>
<keyword evidence="9" id="KW-0413">Isomerase</keyword>
<evidence type="ECO:0000256" key="4">
    <source>
        <dbReference type="ARBA" id="ARBA00022741"/>
    </source>
</evidence>
<name>A0ABS5BI37_9MOLU</name>
<proteinExistence type="inferred from homology"/>
<dbReference type="EMBL" id="VBRA02000004">
    <property type="protein sequence ID" value="MBP3059236.1"/>
    <property type="molecule type" value="Genomic_DNA"/>
</dbReference>
<dbReference type="InterPro" id="IPR007694">
    <property type="entry name" value="DNA_helicase_DnaB-like_C"/>
</dbReference>
<dbReference type="RefSeq" id="WP_210352263.1">
    <property type="nucleotide sequence ID" value="NZ_VBRA02000004.1"/>
</dbReference>
<dbReference type="InterPro" id="IPR036185">
    <property type="entry name" value="DNA_heli_DnaB-like_N_sf"/>
</dbReference>
<comment type="function">
    <text evidence="12">The main replicative DNA helicase, it participates in initiation and elongation during chromosome replication. Travels ahead of the DNA replisome, separating dsDNA into templates for DNA synthesis. A processive ATP-dependent 5'-3' DNA helicase it has DNA-dependent ATPase activity.</text>
</comment>
<dbReference type="PROSITE" id="PS51199">
    <property type="entry name" value="SF4_HELICASE"/>
    <property type="match status" value="1"/>
</dbReference>
<accession>A0ABS5BI37</accession>
<reference evidence="14" key="1">
    <citation type="submission" date="2019-10" db="EMBL/GenBank/DDBJ databases">
        <title>Whole Genome Sequencing and Characterization of Texas Phoenix Palm Decline Phytoplasma Belongs to Lethal Yellowing (16SrIV) Group.</title>
        <authorList>
            <person name="Bao M."/>
        </authorList>
    </citation>
    <scope>NUCLEOTIDE SEQUENCE [LARGE SCALE GENOMIC DNA]</scope>
    <source>
        <strain evidence="14">ACPD</strain>
    </source>
</reference>
<keyword evidence="2 12" id="KW-0639">Primosome</keyword>
<evidence type="ECO:0000256" key="6">
    <source>
        <dbReference type="ARBA" id="ARBA00022806"/>
    </source>
</evidence>
<keyword evidence="5 12" id="KW-0378">Hydrolase</keyword>
<comment type="similarity">
    <text evidence="1 12">Belongs to the helicase family. DnaB subfamily.</text>
</comment>
<feature type="domain" description="SF4 helicase" evidence="13">
    <location>
        <begin position="179"/>
        <end position="460"/>
    </location>
</feature>
<keyword evidence="4 12" id="KW-0547">Nucleotide-binding</keyword>
<protein>
    <recommendedName>
        <fullName evidence="11 12">Replicative DNA helicase</fullName>
        <ecNumber evidence="11 12">5.6.2.3</ecNumber>
    </recommendedName>
</protein>
<keyword evidence="7 12" id="KW-0067">ATP-binding</keyword>
<evidence type="ECO:0000256" key="1">
    <source>
        <dbReference type="ARBA" id="ARBA00008428"/>
    </source>
</evidence>
<dbReference type="EC" id="5.6.2.3" evidence="11 12"/>
<dbReference type="Proteomes" id="UP001192346">
    <property type="component" value="Unassembled WGS sequence"/>
</dbReference>
<dbReference type="GO" id="GO:0016787">
    <property type="term" value="F:hydrolase activity"/>
    <property type="evidence" value="ECO:0007669"/>
    <property type="project" value="UniProtKB-KW"/>
</dbReference>
<dbReference type="InterPro" id="IPR007693">
    <property type="entry name" value="DNA_helicase_DnaB-like_N"/>
</dbReference>